<accession>A0AAV6XFX0</accession>
<dbReference type="EMBL" id="WHWC01000007">
    <property type="protein sequence ID" value="KAG8378932.1"/>
    <property type="molecule type" value="Genomic_DNA"/>
</dbReference>
<reference evidence="1" key="1">
    <citation type="submission" date="2019-10" db="EMBL/GenBank/DDBJ databases">
        <authorList>
            <person name="Zhang R."/>
            <person name="Pan Y."/>
            <person name="Wang J."/>
            <person name="Ma R."/>
            <person name="Yu S."/>
        </authorList>
    </citation>
    <scope>NUCLEOTIDE SEQUENCE</scope>
    <source>
        <strain evidence="1">LA-IB0</strain>
        <tissue evidence="1">Leaf</tissue>
    </source>
</reference>
<keyword evidence="2" id="KW-1185">Reference proteome</keyword>
<dbReference type="Gene3D" id="3.40.50.2000">
    <property type="entry name" value="Glycogen Phosphorylase B"/>
    <property type="match status" value="1"/>
</dbReference>
<gene>
    <name evidence="1" type="ORF">BUALT_Bualt07G0036000</name>
</gene>
<evidence type="ECO:0000313" key="2">
    <source>
        <dbReference type="Proteomes" id="UP000826271"/>
    </source>
</evidence>
<comment type="caution">
    <text evidence="1">The sequence shown here is derived from an EMBL/GenBank/DDBJ whole genome shotgun (WGS) entry which is preliminary data.</text>
</comment>
<protein>
    <submittedName>
        <fullName evidence="1">Uncharacterized protein</fullName>
    </submittedName>
</protein>
<dbReference type="Proteomes" id="UP000826271">
    <property type="component" value="Unassembled WGS sequence"/>
</dbReference>
<evidence type="ECO:0000313" key="1">
    <source>
        <dbReference type="EMBL" id="KAG8378932.1"/>
    </source>
</evidence>
<sequence length="352" mass="38983">MGSLPCPHFVILSFMSQGHTIPILHLSRLLRRRSDTITIVTTAENSKSIRDYLLDIDVSIIELPFPQNIPGVPQGPRCIREMRPLLGDNFDISQSMLEISPLILHWLWGPVQCYVIMTRTSLSSFVLLKGVVSSALGILMVLLNMGSVRSLQSEVDSHVSSGWTYALEICSLAVDRLSHTMELLFWIVIDQLLFGKQWESSQPPLIIISMSSALPFELQAVMKVLPRKSSAGSLQIKIGPAPSHDGAPLLDHHRSTLFLEIIGEARAHPPLSPQPPLIIVFLSSTLVIWTTGSDQELSTSIDHRLSELGSGHLDHGLQSRSFLTWALRGHLRMKMDDHSSLVLSPLPNLLGL</sequence>
<dbReference type="SUPFAM" id="SSF53756">
    <property type="entry name" value="UDP-Glycosyltransferase/glycogen phosphorylase"/>
    <property type="match status" value="1"/>
</dbReference>
<dbReference type="AlphaFoldDB" id="A0AAV6XFX0"/>
<proteinExistence type="predicted"/>
<organism evidence="1 2">
    <name type="scientific">Buddleja alternifolia</name>
    <dbReference type="NCBI Taxonomy" id="168488"/>
    <lineage>
        <taxon>Eukaryota</taxon>
        <taxon>Viridiplantae</taxon>
        <taxon>Streptophyta</taxon>
        <taxon>Embryophyta</taxon>
        <taxon>Tracheophyta</taxon>
        <taxon>Spermatophyta</taxon>
        <taxon>Magnoliopsida</taxon>
        <taxon>eudicotyledons</taxon>
        <taxon>Gunneridae</taxon>
        <taxon>Pentapetalae</taxon>
        <taxon>asterids</taxon>
        <taxon>lamiids</taxon>
        <taxon>Lamiales</taxon>
        <taxon>Scrophulariaceae</taxon>
        <taxon>Buddlejeae</taxon>
        <taxon>Buddleja</taxon>
    </lineage>
</organism>
<name>A0AAV6XFX0_9LAMI</name>